<feature type="region of interest" description="Disordered" evidence="1">
    <location>
        <begin position="198"/>
        <end position="281"/>
    </location>
</feature>
<evidence type="ECO:0000256" key="1">
    <source>
        <dbReference type="SAM" id="MobiDB-lite"/>
    </source>
</evidence>
<dbReference type="Proteomes" id="UP000324022">
    <property type="component" value="Unassembled WGS sequence"/>
</dbReference>
<evidence type="ECO:0000313" key="2">
    <source>
        <dbReference type="EMBL" id="SPO27425.1"/>
    </source>
</evidence>
<sequence length="464" mass="51875">MVQLLARLGMTGAWYIVTLFAFSTSLPLGNHYEPPEGWHQNHDAVGFSPSPEIASFHHPYDDFFGHVNSPPNQWPYESFPELQPLPGSLNVGPFHQSMSHTTLQGGFDSDQHVTRFEHGENGAQGMWHQNWPQHSPEVQPNDVLHDASWIRHPAEVEESGKNTVDKASHSLYPVSTSERPVKVHRTVQRIASALRQGTLKRPAESTLEGLRLGVPISRPESPTTLASSGSSSLHTGSPRLVPSNSELQAEPTASFSGAGSHDTTISETVHGNRNKPGTAGERKVFRGLFGRTLPMALNRIPETDPPFEKSKELDTRTSFKSEPLHLEEIREKINSKVFAGQLQWVPRHSFTQSQFRRHREVALRQSRLLSNVEIPIFRIPEDGGTIQNVRMTVHGGSNLLGKQYDGSILAGRTWYSFWGIPEGRHPYGPKISEVLAVLRLTQDSLGKLDYRHFYARVHELAYTS</sequence>
<dbReference type="EMBL" id="OOIN01000017">
    <property type="protein sequence ID" value="SPO27425.1"/>
    <property type="molecule type" value="Genomic_DNA"/>
</dbReference>
<feature type="compositionally biased region" description="Polar residues" evidence="1">
    <location>
        <begin position="242"/>
        <end position="271"/>
    </location>
</feature>
<dbReference type="OrthoDB" id="10680396at2759"/>
<proteinExistence type="predicted"/>
<protein>
    <submittedName>
        <fullName evidence="2">Uncharacterized protein</fullName>
    </submittedName>
</protein>
<feature type="compositionally biased region" description="Low complexity" evidence="1">
    <location>
        <begin position="221"/>
        <end position="238"/>
    </location>
</feature>
<gene>
    <name evidence="2" type="ORF">UTRI_10542</name>
</gene>
<evidence type="ECO:0000313" key="3">
    <source>
        <dbReference type="Proteomes" id="UP000324022"/>
    </source>
</evidence>
<name>A0A5C3EBN1_9BASI</name>
<keyword evidence="3" id="KW-1185">Reference proteome</keyword>
<reference evidence="2 3" key="1">
    <citation type="submission" date="2018-03" db="EMBL/GenBank/DDBJ databases">
        <authorList>
            <person name="Guldener U."/>
        </authorList>
    </citation>
    <scope>NUCLEOTIDE SEQUENCE [LARGE SCALE GENOMIC DNA]</scope>
    <source>
        <strain evidence="2 3">NBRC100155</strain>
    </source>
</reference>
<dbReference type="AlphaFoldDB" id="A0A5C3EBN1"/>
<accession>A0A5C3EBN1</accession>
<organism evidence="2 3">
    <name type="scientific">Ustilago trichophora</name>
    <dbReference type="NCBI Taxonomy" id="86804"/>
    <lineage>
        <taxon>Eukaryota</taxon>
        <taxon>Fungi</taxon>
        <taxon>Dikarya</taxon>
        <taxon>Basidiomycota</taxon>
        <taxon>Ustilaginomycotina</taxon>
        <taxon>Ustilaginomycetes</taxon>
        <taxon>Ustilaginales</taxon>
        <taxon>Ustilaginaceae</taxon>
        <taxon>Ustilago</taxon>
    </lineage>
</organism>